<evidence type="ECO:0000313" key="9">
    <source>
        <dbReference type="Proteomes" id="UP000014500"/>
    </source>
</evidence>
<dbReference type="PANTHER" id="PTHR13555">
    <property type="entry name" value="C2H2 ZINC FINGER CGI-62-RELATED"/>
    <property type="match status" value="1"/>
</dbReference>
<keyword evidence="3 5" id="KW-0863">Zinc-finger</keyword>
<feature type="region of interest" description="Disordered" evidence="6">
    <location>
        <begin position="85"/>
        <end position="113"/>
    </location>
</feature>
<feature type="compositionally biased region" description="Basic and acidic residues" evidence="6">
    <location>
        <begin position="174"/>
        <end position="191"/>
    </location>
</feature>
<name>T1IWS1_STRMM</name>
<feature type="domain" description="C2HC/C3H-type" evidence="7">
    <location>
        <begin position="320"/>
        <end position="347"/>
    </location>
</feature>
<dbReference type="STRING" id="126957.T1IWS1"/>
<evidence type="ECO:0000259" key="7">
    <source>
        <dbReference type="PROSITE" id="PS52027"/>
    </source>
</evidence>
<feature type="region of interest" description="Disordered" evidence="6">
    <location>
        <begin position="133"/>
        <end position="191"/>
    </location>
</feature>
<dbReference type="Proteomes" id="UP000014500">
    <property type="component" value="Unassembled WGS sequence"/>
</dbReference>
<dbReference type="PANTHER" id="PTHR13555:SF68">
    <property type="entry name" value="ZINC FINGER PROTEIN 474"/>
    <property type="match status" value="1"/>
</dbReference>
<evidence type="ECO:0000256" key="4">
    <source>
        <dbReference type="ARBA" id="ARBA00022833"/>
    </source>
</evidence>
<dbReference type="HOGENOM" id="CLU_661472_0_0_1"/>
<evidence type="ECO:0000256" key="5">
    <source>
        <dbReference type="PROSITE-ProRule" id="PRU01371"/>
    </source>
</evidence>
<keyword evidence="4" id="KW-0862">Zinc</keyword>
<dbReference type="AlphaFoldDB" id="T1IWS1"/>
<organism evidence="8 9">
    <name type="scientific">Strigamia maritima</name>
    <name type="common">European centipede</name>
    <name type="synonym">Geophilus maritimus</name>
    <dbReference type="NCBI Taxonomy" id="126957"/>
    <lineage>
        <taxon>Eukaryota</taxon>
        <taxon>Metazoa</taxon>
        <taxon>Ecdysozoa</taxon>
        <taxon>Arthropoda</taxon>
        <taxon>Myriapoda</taxon>
        <taxon>Chilopoda</taxon>
        <taxon>Pleurostigmophora</taxon>
        <taxon>Geophilomorpha</taxon>
        <taxon>Linotaeniidae</taxon>
        <taxon>Strigamia</taxon>
    </lineage>
</organism>
<keyword evidence="2" id="KW-0677">Repeat</keyword>
<keyword evidence="9" id="KW-1185">Reference proteome</keyword>
<dbReference type="eggNOG" id="ENOG502QWEF">
    <property type="taxonomic scope" value="Eukaryota"/>
</dbReference>
<dbReference type="EnsemblMetazoa" id="SMAR005646-RA">
    <property type="protein sequence ID" value="SMAR005646-PA"/>
    <property type="gene ID" value="SMAR005646"/>
</dbReference>
<evidence type="ECO:0000256" key="6">
    <source>
        <dbReference type="SAM" id="MobiDB-lite"/>
    </source>
</evidence>
<keyword evidence="1" id="KW-0479">Metal-binding</keyword>
<evidence type="ECO:0000256" key="1">
    <source>
        <dbReference type="ARBA" id="ARBA00022723"/>
    </source>
</evidence>
<sequence length="347" mass="39251">MPLPKGFVLCYVCGRVFGEWSINIHETQCIQKWINENNKRKPKHRLPIPTKYDRGDTNGIGIRPTTAVLDRPTVLDVSNAKNTDMTFNRVDKQRPNTTKKTKKNKCDSPSIDSPPVPLPCTSCGRNSLPERFHSHPPGFLPPQMRCKSKSAENATKSSLDANNNNRKRNNYVEPIKKSDIEEGRRKKETKNKEAVNSLTCSQCGRSCCPDKFEAHVRSCTKSENEAQTSRSAPAIHNARPSTSQLFQRRLYICYICGREFGSSSLSIHEPQCLKKWQNENNKLPKHLRRSEPKRPDILTADGAVDLAAVADAAWRTHLDLLIACELCGRKFFPERLEVHSRSCKGVN</sequence>
<reference evidence="9" key="1">
    <citation type="submission" date="2011-05" db="EMBL/GenBank/DDBJ databases">
        <authorList>
            <person name="Richards S.R."/>
            <person name="Qu J."/>
            <person name="Jiang H."/>
            <person name="Jhangiani S.N."/>
            <person name="Agravi P."/>
            <person name="Goodspeed R."/>
            <person name="Gross S."/>
            <person name="Mandapat C."/>
            <person name="Jackson L."/>
            <person name="Mathew T."/>
            <person name="Pu L."/>
            <person name="Thornton R."/>
            <person name="Saada N."/>
            <person name="Wilczek-Boney K.B."/>
            <person name="Lee S."/>
            <person name="Kovar C."/>
            <person name="Wu Y."/>
            <person name="Scherer S.E."/>
            <person name="Worley K.C."/>
            <person name="Muzny D.M."/>
            <person name="Gibbs R."/>
        </authorList>
    </citation>
    <scope>NUCLEOTIDE SEQUENCE</scope>
    <source>
        <strain evidence="9">Brora</strain>
    </source>
</reference>
<protein>
    <recommendedName>
        <fullName evidence="7">C2HC/C3H-type domain-containing protein</fullName>
    </recommendedName>
</protein>
<reference evidence="8" key="2">
    <citation type="submission" date="2015-02" db="UniProtKB">
        <authorList>
            <consortium name="EnsemblMetazoa"/>
        </authorList>
    </citation>
    <scope>IDENTIFICATION</scope>
</reference>
<dbReference type="Gene3D" id="3.30.160.60">
    <property type="entry name" value="Classic Zinc Finger"/>
    <property type="match status" value="2"/>
</dbReference>
<feature type="domain" description="C2HC/C3H-type" evidence="7">
    <location>
        <begin position="249"/>
        <end position="278"/>
    </location>
</feature>
<dbReference type="PhylomeDB" id="T1IWS1"/>
<dbReference type="OMA" id="ERIICTH"/>
<dbReference type="PROSITE" id="PS52027">
    <property type="entry name" value="ZF_C2HC_C3H"/>
    <property type="match status" value="3"/>
</dbReference>
<dbReference type="Pfam" id="PF13913">
    <property type="entry name" value="zf-C2HC_2"/>
    <property type="match status" value="3"/>
</dbReference>
<dbReference type="GO" id="GO:0008270">
    <property type="term" value="F:zinc ion binding"/>
    <property type="evidence" value="ECO:0007669"/>
    <property type="project" value="UniProtKB-KW"/>
</dbReference>
<feature type="compositionally biased region" description="Polar residues" evidence="6">
    <location>
        <begin position="151"/>
        <end position="161"/>
    </location>
</feature>
<evidence type="ECO:0000313" key="8">
    <source>
        <dbReference type="EnsemblMetazoa" id="SMAR005646-PA"/>
    </source>
</evidence>
<accession>T1IWS1</accession>
<dbReference type="EMBL" id="JH431629">
    <property type="status" value="NOT_ANNOTATED_CDS"/>
    <property type="molecule type" value="Genomic_DNA"/>
</dbReference>
<dbReference type="InterPro" id="IPR049899">
    <property type="entry name" value="Znf_C2HC_C3H"/>
</dbReference>
<evidence type="ECO:0000256" key="2">
    <source>
        <dbReference type="ARBA" id="ARBA00022737"/>
    </source>
</evidence>
<proteinExistence type="predicted"/>
<dbReference type="InterPro" id="IPR026319">
    <property type="entry name" value="ZC2HC1A/B-like"/>
</dbReference>
<evidence type="ECO:0000256" key="3">
    <source>
        <dbReference type="ARBA" id="ARBA00022771"/>
    </source>
</evidence>
<feature type="domain" description="C2HC/C3H-type" evidence="7">
    <location>
        <begin position="6"/>
        <end position="35"/>
    </location>
</feature>